<proteinExistence type="predicted"/>
<evidence type="ECO:0000313" key="2">
    <source>
        <dbReference type="Proteomes" id="UP001163624"/>
    </source>
</evidence>
<organism evidence="1 2">
    <name type="scientific">Pseudomonas triclosanedens</name>
    <dbReference type="NCBI Taxonomy" id="2961893"/>
    <lineage>
        <taxon>Bacteria</taxon>
        <taxon>Pseudomonadati</taxon>
        <taxon>Pseudomonadota</taxon>
        <taxon>Gammaproteobacteria</taxon>
        <taxon>Pseudomonadales</taxon>
        <taxon>Pseudomonadaceae</taxon>
        <taxon>Pseudomonas</taxon>
    </lineage>
</organism>
<gene>
    <name evidence="1" type="ORF">OU419_23415</name>
</gene>
<dbReference type="Proteomes" id="UP001163624">
    <property type="component" value="Chromosome"/>
</dbReference>
<reference evidence="1" key="1">
    <citation type="submission" date="2022-11" db="EMBL/GenBank/DDBJ databases">
        <title>Pseudomonas triclosanedens sp. nov., a triclosan degrader isolated from activated sludge.</title>
        <authorList>
            <person name="Yin Y."/>
            <person name="Lu Z."/>
        </authorList>
    </citation>
    <scope>NUCLEOTIDE SEQUENCE</scope>
    <source>
        <strain evidence="1">ZM23</strain>
    </source>
</reference>
<accession>A0ABY6ZXI6</accession>
<name>A0ABY6ZXI6_9PSED</name>
<sequence length="97" mass="10906">MKPDIIISVRFFTPPEGGRNAAVEGQFYACPLFVEGKGFDCRLLLGGRRFELGATYEVPVKFLYRELVLPMLTVGKDVLLWEGRDVAKGEVIKVIEE</sequence>
<evidence type="ECO:0008006" key="3">
    <source>
        <dbReference type="Google" id="ProtNLM"/>
    </source>
</evidence>
<keyword evidence="2" id="KW-1185">Reference proteome</keyword>
<dbReference type="RefSeq" id="WP_254470369.1">
    <property type="nucleotide sequence ID" value="NZ_CP113432.1"/>
</dbReference>
<protein>
    <recommendedName>
        <fullName evidence="3">Elongation factor Tu</fullName>
    </recommendedName>
</protein>
<dbReference type="EMBL" id="CP113432">
    <property type="protein sequence ID" value="WAI48678.1"/>
    <property type="molecule type" value="Genomic_DNA"/>
</dbReference>
<evidence type="ECO:0000313" key="1">
    <source>
        <dbReference type="EMBL" id="WAI48678.1"/>
    </source>
</evidence>